<sequence length="59" mass="6428">MLFIFSNLLSGTLTIPRLGSIVQKGKFSAGIADLVMALNNVDFPTLGNPRIPHLKPMFN</sequence>
<dbReference type="AlphaFoldDB" id="K6FD58"/>
<keyword evidence="2" id="KW-1185">Reference proteome</keyword>
<organism evidence="1 2">
    <name type="scientific">SAR86 cluster bacterium SAR86E</name>
    <dbReference type="NCBI Taxonomy" id="1208365"/>
    <lineage>
        <taxon>Bacteria</taxon>
        <taxon>Pseudomonadati</taxon>
        <taxon>Pseudomonadota</taxon>
        <taxon>Gammaproteobacteria</taxon>
        <taxon>SAR86 cluster</taxon>
    </lineage>
</organism>
<dbReference type="EMBL" id="AMWX01000008">
    <property type="protein sequence ID" value="EKO36547.1"/>
    <property type="molecule type" value="Genomic_DNA"/>
</dbReference>
<accession>K6FD58</accession>
<evidence type="ECO:0000313" key="1">
    <source>
        <dbReference type="EMBL" id="EKO36547.1"/>
    </source>
</evidence>
<gene>
    <name evidence="1" type="ORF">B273_1303</name>
</gene>
<reference evidence="1 2" key="1">
    <citation type="submission" date="2012-09" db="EMBL/GenBank/DDBJ databases">
        <authorList>
            <person name="Dupont C.L."/>
            <person name="Rusch D.B."/>
            <person name="Lombardo M.-J."/>
            <person name="Novotny M."/>
            <person name="Yee-Greenbaum J."/>
            <person name="Laskin R."/>
        </authorList>
    </citation>
    <scope>NUCLEOTIDE SEQUENCE [LARGE SCALE GENOMIC DNA]</scope>
    <source>
        <strain evidence="1">SAR86E</strain>
    </source>
</reference>
<dbReference type="Proteomes" id="UP000010310">
    <property type="component" value="Unassembled WGS sequence"/>
</dbReference>
<protein>
    <submittedName>
        <fullName evidence="1">Uncharacterized protein</fullName>
    </submittedName>
</protein>
<proteinExistence type="predicted"/>
<name>K6FD58_9GAMM</name>
<evidence type="ECO:0000313" key="2">
    <source>
        <dbReference type="Proteomes" id="UP000010310"/>
    </source>
</evidence>
<comment type="caution">
    <text evidence="1">The sequence shown here is derived from an EMBL/GenBank/DDBJ whole genome shotgun (WGS) entry which is preliminary data.</text>
</comment>